<dbReference type="EMBL" id="CAKOGP040002202">
    <property type="protein sequence ID" value="CAJ1964981.1"/>
    <property type="molecule type" value="Genomic_DNA"/>
</dbReference>
<feature type="compositionally biased region" description="Basic residues" evidence="1">
    <location>
        <begin position="216"/>
        <end position="227"/>
    </location>
</feature>
<feature type="compositionally biased region" description="Basic residues" evidence="1">
    <location>
        <begin position="255"/>
        <end position="277"/>
    </location>
</feature>
<sequence length="323" mass="38117">MSSRLIILPKKSYCPWSEENVQKVLRDEEKHAREVKASSANNNNDQTKTQNHNKHQDDDEKDDTKNLAPSGNFSLFAKEEKQAHIEQEKQIMSEKDTTRRRNHRHQPQHNYLRPFDRSTSAAMDSAVGLNSRKYKHSRKDAALKNRLDPMGGFCISDKEIKSDNKRVDVDDDHQPIDRKHSRSSERRRDRNQSHRRKSRRPSSSSSSEDSSSCSSSKKRRRNKRRREYSRSRESGSKSSSSSSTASHVDDSSQDRRKRRRKRRSTKPRSDRRRKKSRRANDGDGDDDARSKTMSKEEKAKRELLMRCAQREEEERWRQRNLRR</sequence>
<evidence type="ECO:0000313" key="3">
    <source>
        <dbReference type="Proteomes" id="UP001295423"/>
    </source>
</evidence>
<feature type="compositionally biased region" description="Basic and acidic residues" evidence="1">
    <location>
        <begin position="27"/>
        <end position="36"/>
    </location>
</feature>
<dbReference type="Proteomes" id="UP001295423">
    <property type="component" value="Unassembled WGS sequence"/>
</dbReference>
<evidence type="ECO:0000256" key="1">
    <source>
        <dbReference type="SAM" id="MobiDB-lite"/>
    </source>
</evidence>
<feature type="compositionally biased region" description="Basic and acidic residues" evidence="1">
    <location>
        <begin position="54"/>
        <end position="65"/>
    </location>
</feature>
<feature type="compositionally biased region" description="Basic and acidic residues" evidence="1">
    <location>
        <begin position="287"/>
        <end position="317"/>
    </location>
</feature>
<name>A0AAD2JMI6_9STRA</name>
<feature type="compositionally biased region" description="Polar residues" evidence="1">
    <location>
        <begin position="38"/>
        <end position="50"/>
    </location>
</feature>
<comment type="caution">
    <text evidence="2">The sequence shown here is derived from an EMBL/GenBank/DDBJ whole genome shotgun (WGS) entry which is preliminary data.</text>
</comment>
<proteinExistence type="predicted"/>
<feature type="compositionally biased region" description="Basic and acidic residues" evidence="1">
    <location>
        <begin position="156"/>
        <end position="192"/>
    </location>
</feature>
<gene>
    <name evidence="2" type="ORF">CYCCA115_LOCUS20890</name>
</gene>
<accession>A0AAD2JMI6</accession>
<keyword evidence="3" id="KW-1185">Reference proteome</keyword>
<feature type="region of interest" description="Disordered" evidence="1">
    <location>
        <begin position="27"/>
        <end position="323"/>
    </location>
</feature>
<feature type="compositionally biased region" description="Low complexity" evidence="1">
    <location>
        <begin position="201"/>
        <end position="215"/>
    </location>
</feature>
<organism evidence="2 3">
    <name type="scientific">Cylindrotheca closterium</name>
    <dbReference type="NCBI Taxonomy" id="2856"/>
    <lineage>
        <taxon>Eukaryota</taxon>
        <taxon>Sar</taxon>
        <taxon>Stramenopiles</taxon>
        <taxon>Ochrophyta</taxon>
        <taxon>Bacillariophyta</taxon>
        <taxon>Bacillariophyceae</taxon>
        <taxon>Bacillariophycidae</taxon>
        <taxon>Bacillariales</taxon>
        <taxon>Bacillariaceae</taxon>
        <taxon>Cylindrotheca</taxon>
    </lineage>
</organism>
<evidence type="ECO:0000313" key="2">
    <source>
        <dbReference type="EMBL" id="CAJ1964981.1"/>
    </source>
</evidence>
<reference evidence="2" key="1">
    <citation type="submission" date="2023-08" db="EMBL/GenBank/DDBJ databases">
        <authorList>
            <person name="Audoor S."/>
            <person name="Bilcke G."/>
        </authorList>
    </citation>
    <scope>NUCLEOTIDE SEQUENCE</scope>
</reference>
<feature type="compositionally biased region" description="Basic and acidic residues" evidence="1">
    <location>
        <begin position="77"/>
        <end position="99"/>
    </location>
</feature>
<protein>
    <submittedName>
        <fullName evidence="2">Uncharacterized protein</fullName>
    </submittedName>
</protein>
<dbReference type="AlphaFoldDB" id="A0AAD2JMI6"/>
<feature type="compositionally biased region" description="Low complexity" evidence="1">
    <location>
        <begin position="236"/>
        <end position="246"/>
    </location>
</feature>